<dbReference type="AlphaFoldDB" id="A0A934US62"/>
<dbReference type="InterPro" id="IPR046860">
    <property type="entry name" value="SnoaL_5"/>
</dbReference>
<dbReference type="Pfam" id="PF20409">
    <property type="entry name" value="SnoaL_5"/>
    <property type="match status" value="1"/>
</dbReference>
<dbReference type="Gene3D" id="3.10.450.50">
    <property type="match status" value="1"/>
</dbReference>
<evidence type="ECO:0000313" key="3">
    <source>
        <dbReference type="Proteomes" id="UP000617041"/>
    </source>
</evidence>
<reference evidence="2" key="1">
    <citation type="submission" date="2020-12" db="EMBL/GenBank/DDBJ databases">
        <title>Ramlibacter sp. nov., isolated from a freshwater alga, Cryptomonas.</title>
        <authorList>
            <person name="Kim H.M."/>
            <person name="Jeon C.O."/>
        </authorList>
    </citation>
    <scope>NUCLEOTIDE SEQUENCE</scope>
    <source>
        <strain evidence="2">CrO1</strain>
    </source>
</reference>
<protein>
    <submittedName>
        <fullName evidence="2">Nuclear transport factor 2 family protein</fullName>
    </submittedName>
</protein>
<dbReference type="SUPFAM" id="SSF54427">
    <property type="entry name" value="NTF2-like"/>
    <property type="match status" value="1"/>
</dbReference>
<organism evidence="2 3">
    <name type="scientific">Ramlibacter algicola</name>
    <dbReference type="NCBI Taxonomy" id="2795217"/>
    <lineage>
        <taxon>Bacteria</taxon>
        <taxon>Pseudomonadati</taxon>
        <taxon>Pseudomonadota</taxon>
        <taxon>Betaproteobacteria</taxon>
        <taxon>Burkholderiales</taxon>
        <taxon>Comamonadaceae</taxon>
        <taxon>Ramlibacter</taxon>
    </lineage>
</organism>
<dbReference type="EMBL" id="JAEDAO010000001">
    <property type="protein sequence ID" value="MBK0393895.1"/>
    <property type="molecule type" value="Genomic_DNA"/>
</dbReference>
<feature type="domain" description="SnoaL-like" evidence="1">
    <location>
        <begin position="6"/>
        <end position="121"/>
    </location>
</feature>
<keyword evidence="3" id="KW-1185">Reference proteome</keyword>
<dbReference type="InterPro" id="IPR032710">
    <property type="entry name" value="NTF2-like_dom_sf"/>
</dbReference>
<name>A0A934US62_9BURK</name>
<sequence length="123" mass="13950">MAAIHDLAKDFVRLCQEGQFEEAGKRYWSDRIVSLEPMEGPMARSEGLQAVLAKGEWWYQNHEIHQVTSDGPYVHGNQFAVKFIMDVTPKTGDAAGKKLHMEEIGLYTVQDGKITEERFFFGG</sequence>
<evidence type="ECO:0000259" key="1">
    <source>
        <dbReference type="Pfam" id="PF20409"/>
    </source>
</evidence>
<accession>A0A934US62</accession>
<comment type="caution">
    <text evidence="2">The sequence shown here is derived from an EMBL/GenBank/DDBJ whole genome shotgun (WGS) entry which is preliminary data.</text>
</comment>
<proteinExistence type="predicted"/>
<evidence type="ECO:0000313" key="2">
    <source>
        <dbReference type="EMBL" id="MBK0393895.1"/>
    </source>
</evidence>
<gene>
    <name evidence="2" type="ORF">I8E28_14945</name>
</gene>
<dbReference type="Proteomes" id="UP000617041">
    <property type="component" value="Unassembled WGS sequence"/>
</dbReference>
<dbReference type="RefSeq" id="WP_200788856.1">
    <property type="nucleotide sequence ID" value="NZ_JAEDAO010000001.1"/>
</dbReference>